<sequence>MFIKLSLLLRFTRQDMIDRHASAALGALWTFILPLSQILIFTLIFSNVMGLRLMSLGLEDLGQYSYSVYLVIGLLAWLAFSNTISRVTQVYQDKAGLIHKVHLPLLGLPLYIPLSELIYYAIGMAFFTLFLFFIGFQWTWYWLWLVPLMALLFLLAYALGLLFALLSVFIRDTRDLVGIGLQLLFWMTPIVYVMDLLPARWHWIFQFNPLYHLINALRSALLVGTMPPLQPLIMIFLMAVALLSGALWLGRRLEKDLRDFI</sequence>
<keyword evidence="6 11" id="KW-0812">Transmembrane</keyword>
<name>A0ABW8PUZ4_9GAMM</name>
<evidence type="ECO:0000256" key="3">
    <source>
        <dbReference type="ARBA" id="ARBA00022448"/>
    </source>
</evidence>
<evidence type="ECO:0000256" key="8">
    <source>
        <dbReference type="ARBA" id="ARBA00022989"/>
    </source>
</evidence>
<dbReference type="InterPro" id="IPR013525">
    <property type="entry name" value="ABC2_TM"/>
</dbReference>
<dbReference type="PROSITE" id="PS51012">
    <property type="entry name" value="ABC_TM2"/>
    <property type="match status" value="1"/>
</dbReference>
<feature type="transmembrane region" description="Helical" evidence="11">
    <location>
        <begin position="66"/>
        <end position="84"/>
    </location>
</feature>
<protein>
    <recommendedName>
        <fullName evidence="11">Transport permease protein</fullName>
    </recommendedName>
</protein>
<evidence type="ECO:0000256" key="6">
    <source>
        <dbReference type="ARBA" id="ARBA00022692"/>
    </source>
</evidence>
<evidence type="ECO:0000256" key="9">
    <source>
        <dbReference type="ARBA" id="ARBA00023047"/>
    </source>
</evidence>
<comment type="similarity">
    <text evidence="2 11">Belongs to the ABC-2 integral membrane protein family.</text>
</comment>
<dbReference type="PRINTS" id="PR00164">
    <property type="entry name" value="ABC2TRNSPORT"/>
</dbReference>
<dbReference type="InterPro" id="IPR000412">
    <property type="entry name" value="ABC_2_transport"/>
</dbReference>
<keyword evidence="8 11" id="KW-1133">Transmembrane helix</keyword>
<evidence type="ECO:0000313" key="14">
    <source>
        <dbReference type="Proteomes" id="UP001621714"/>
    </source>
</evidence>
<evidence type="ECO:0000256" key="4">
    <source>
        <dbReference type="ARBA" id="ARBA00022475"/>
    </source>
</evidence>
<dbReference type="PANTHER" id="PTHR30413:SF10">
    <property type="entry name" value="CAPSULE POLYSACCHARIDE EXPORT INNER-MEMBRANE PROTEIN CTRC"/>
    <property type="match status" value="1"/>
</dbReference>
<keyword evidence="7" id="KW-0972">Capsule biogenesis/degradation</keyword>
<feature type="domain" description="ABC transmembrane type-2" evidence="12">
    <location>
        <begin position="25"/>
        <end position="253"/>
    </location>
</feature>
<dbReference type="PANTHER" id="PTHR30413">
    <property type="entry name" value="INNER MEMBRANE TRANSPORT PERMEASE"/>
    <property type="match status" value="1"/>
</dbReference>
<evidence type="ECO:0000256" key="2">
    <source>
        <dbReference type="ARBA" id="ARBA00007783"/>
    </source>
</evidence>
<keyword evidence="9" id="KW-0625">Polysaccharide transport</keyword>
<keyword evidence="10 11" id="KW-0472">Membrane</keyword>
<evidence type="ECO:0000313" key="13">
    <source>
        <dbReference type="EMBL" id="MFK7160082.1"/>
    </source>
</evidence>
<evidence type="ECO:0000256" key="10">
    <source>
        <dbReference type="ARBA" id="ARBA00023136"/>
    </source>
</evidence>
<dbReference type="EMBL" id="JBANFI010000002">
    <property type="protein sequence ID" value="MFK7160082.1"/>
    <property type="molecule type" value="Genomic_DNA"/>
</dbReference>
<feature type="transmembrane region" description="Helical" evidence="11">
    <location>
        <begin position="176"/>
        <end position="194"/>
    </location>
</feature>
<feature type="transmembrane region" description="Helical" evidence="11">
    <location>
        <begin position="117"/>
        <end position="136"/>
    </location>
</feature>
<proteinExistence type="inferred from homology"/>
<feature type="transmembrane region" description="Helical" evidence="11">
    <location>
        <begin position="21"/>
        <end position="46"/>
    </location>
</feature>
<dbReference type="InterPro" id="IPR047817">
    <property type="entry name" value="ABC2_TM_bact-type"/>
</dbReference>
<evidence type="ECO:0000256" key="11">
    <source>
        <dbReference type="RuleBase" id="RU361157"/>
    </source>
</evidence>
<feature type="transmembrane region" description="Helical" evidence="11">
    <location>
        <begin position="229"/>
        <end position="249"/>
    </location>
</feature>
<keyword evidence="5" id="KW-0762">Sugar transport</keyword>
<evidence type="ECO:0000256" key="5">
    <source>
        <dbReference type="ARBA" id="ARBA00022597"/>
    </source>
</evidence>
<dbReference type="Pfam" id="PF01061">
    <property type="entry name" value="ABC2_membrane"/>
    <property type="match status" value="1"/>
</dbReference>
<comment type="caution">
    <text evidence="13">The sequence shown here is derived from an EMBL/GenBank/DDBJ whole genome shotgun (WGS) entry which is preliminary data.</text>
</comment>
<keyword evidence="4 11" id="KW-1003">Cell membrane</keyword>
<feature type="transmembrane region" description="Helical" evidence="11">
    <location>
        <begin position="142"/>
        <end position="169"/>
    </location>
</feature>
<accession>A0ABW8PUZ4</accession>
<organism evidence="13 14">
    <name type="scientific">Marinospirillum alkalitolerans</name>
    <dbReference type="NCBI Taxonomy" id="3123374"/>
    <lineage>
        <taxon>Bacteria</taxon>
        <taxon>Pseudomonadati</taxon>
        <taxon>Pseudomonadota</taxon>
        <taxon>Gammaproteobacteria</taxon>
        <taxon>Oceanospirillales</taxon>
        <taxon>Oceanospirillaceae</taxon>
        <taxon>Marinospirillum</taxon>
    </lineage>
</organism>
<dbReference type="Proteomes" id="UP001621714">
    <property type="component" value="Unassembled WGS sequence"/>
</dbReference>
<keyword evidence="14" id="KW-1185">Reference proteome</keyword>
<evidence type="ECO:0000256" key="7">
    <source>
        <dbReference type="ARBA" id="ARBA00022903"/>
    </source>
</evidence>
<evidence type="ECO:0000259" key="12">
    <source>
        <dbReference type="PROSITE" id="PS51012"/>
    </source>
</evidence>
<dbReference type="RefSeq" id="WP_405337219.1">
    <property type="nucleotide sequence ID" value="NZ_JBANFI010000002.1"/>
</dbReference>
<comment type="subcellular location">
    <subcellularLocation>
        <location evidence="11">Cell inner membrane</location>
        <topology evidence="11">Multi-pass membrane protein</topology>
    </subcellularLocation>
    <subcellularLocation>
        <location evidence="1">Cell membrane</location>
        <topology evidence="1">Multi-pass membrane protein</topology>
    </subcellularLocation>
</comment>
<evidence type="ECO:0000256" key="1">
    <source>
        <dbReference type="ARBA" id="ARBA00004651"/>
    </source>
</evidence>
<gene>
    <name evidence="13" type="ORF">V6U78_03415</name>
</gene>
<keyword evidence="3 11" id="KW-0813">Transport</keyword>
<reference evidence="13 14" key="1">
    <citation type="submission" date="2024-02" db="EMBL/GenBank/DDBJ databases">
        <title>Marinospirillum sp. MEB 164 isolated from Lonar lake sediment.</title>
        <authorList>
            <person name="Joshi A."/>
            <person name="Thite S."/>
        </authorList>
    </citation>
    <scope>NUCLEOTIDE SEQUENCE [LARGE SCALE GENOMIC DNA]</scope>
    <source>
        <strain evidence="13 14">MEB164</strain>
    </source>
</reference>